<dbReference type="CDD" id="cd21153">
    <property type="entry name" value="PUA_RlmI"/>
    <property type="match status" value="1"/>
</dbReference>
<dbReference type="GO" id="GO:0008168">
    <property type="term" value="F:methyltransferase activity"/>
    <property type="evidence" value="ECO:0007669"/>
    <property type="project" value="UniProtKB-KW"/>
</dbReference>
<evidence type="ECO:0000256" key="8">
    <source>
        <dbReference type="ARBA" id="ARBA00038091"/>
    </source>
</evidence>
<dbReference type="GO" id="GO:0032259">
    <property type="term" value="P:methylation"/>
    <property type="evidence" value="ECO:0007669"/>
    <property type="project" value="UniProtKB-KW"/>
</dbReference>
<keyword evidence="7" id="KW-0694">RNA-binding</keyword>
<evidence type="ECO:0000259" key="9">
    <source>
        <dbReference type="SMART" id="SM00359"/>
    </source>
</evidence>
<dbReference type="InterPro" id="IPR002478">
    <property type="entry name" value="PUA"/>
</dbReference>
<evidence type="ECO:0000256" key="5">
    <source>
        <dbReference type="ARBA" id="ARBA00022679"/>
    </source>
</evidence>
<dbReference type="InterPro" id="IPR015947">
    <property type="entry name" value="PUA-like_sf"/>
</dbReference>
<evidence type="ECO:0000256" key="4">
    <source>
        <dbReference type="ARBA" id="ARBA00022603"/>
    </source>
</evidence>
<reference evidence="10 11" key="1">
    <citation type="submission" date="2019-02" db="EMBL/GenBank/DDBJ databases">
        <title>Deep-cultivation of Planctomycetes and their phenomic and genomic characterization uncovers novel biology.</title>
        <authorList>
            <person name="Wiegand S."/>
            <person name="Jogler M."/>
            <person name="Boedeker C."/>
            <person name="Pinto D."/>
            <person name="Vollmers J."/>
            <person name="Rivas-Marin E."/>
            <person name="Kohn T."/>
            <person name="Peeters S.H."/>
            <person name="Heuer A."/>
            <person name="Rast P."/>
            <person name="Oberbeckmann S."/>
            <person name="Bunk B."/>
            <person name="Jeske O."/>
            <person name="Meyerdierks A."/>
            <person name="Storesund J.E."/>
            <person name="Kallscheuer N."/>
            <person name="Luecker S."/>
            <person name="Lage O.M."/>
            <person name="Pohl T."/>
            <person name="Merkel B.J."/>
            <person name="Hornburger P."/>
            <person name="Mueller R.-W."/>
            <person name="Bruemmer F."/>
            <person name="Labrenz M."/>
            <person name="Spormann A.M."/>
            <person name="Op den Camp H."/>
            <person name="Overmann J."/>
            <person name="Amann R."/>
            <person name="Jetten M.S.M."/>
            <person name="Mascher T."/>
            <person name="Medema M.H."/>
            <person name="Devos D.P."/>
            <person name="Kaster A.-K."/>
            <person name="Ovreas L."/>
            <person name="Rohde M."/>
            <person name="Galperin M.Y."/>
            <person name="Jogler C."/>
        </authorList>
    </citation>
    <scope>NUCLEOTIDE SEQUENCE [LARGE SCALE GENOMIC DNA]</scope>
    <source>
        <strain evidence="10 11">Pla85_3_4</strain>
    </source>
</reference>
<name>A0A518DPK9_9BACT</name>
<comment type="similarity">
    <text evidence="8">Belongs to the methyltransferase superfamily. RlmI family.</text>
</comment>
<dbReference type="GO" id="GO:0006364">
    <property type="term" value="P:rRNA processing"/>
    <property type="evidence" value="ECO:0007669"/>
    <property type="project" value="UniProtKB-KW"/>
</dbReference>
<dbReference type="InterPro" id="IPR041532">
    <property type="entry name" value="RlmI-like_PUA"/>
</dbReference>
<dbReference type="Gene3D" id="2.30.130.10">
    <property type="entry name" value="PUA domain"/>
    <property type="match status" value="1"/>
</dbReference>
<accession>A0A518DPK9</accession>
<organism evidence="10 11">
    <name type="scientific">Lignipirellula cremea</name>
    <dbReference type="NCBI Taxonomy" id="2528010"/>
    <lineage>
        <taxon>Bacteria</taxon>
        <taxon>Pseudomonadati</taxon>
        <taxon>Planctomycetota</taxon>
        <taxon>Planctomycetia</taxon>
        <taxon>Pirellulales</taxon>
        <taxon>Pirellulaceae</taxon>
        <taxon>Lignipirellula</taxon>
    </lineage>
</organism>
<dbReference type="KEGG" id="lcre:Pla8534_15550"/>
<evidence type="ECO:0000256" key="2">
    <source>
        <dbReference type="ARBA" id="ARBA00022490"/>
    </source>
</evidence>
<evidence type="ECO:0000313" key="10">
    <source>
        <dbReference type="EMBL" id="QDU93772.1"/>
    </source>
</evidence>
<dbReference type="InterPro" id="IPR029063">
    <property type="entry name" value="SAM-dependent_MTases_sf"/>
</dbReference>
<dbReference type="InterPro" id="IPR019614">
    <property type="entry name" value="SAM-dep_methyl-trfase"/>
</dbReference>
<dbReference type="RefSeq" id="WP_231756549.1">
    <property type="nucleotide sequence ID" value="NZ_CP036433.1"/>
</dbReference>
<dbReference type="PROSITE" id="PS50890">
    <property type="entry name" value="PUA"/>
    <property type="match status" value="1"/>
</dbReference>
<dbReference type="SMART" id="SM00359">
    <property type="entry name" value="PUA"/>
    <property type="match status" value="1"/>
</dbReference>
<evidence type="ECO:0000256" key="1">
    <source>
        <dbReference type="ARBA" id="ARBA00004496"/>
    </source>
</evidence>
<dbReference type="EMBL" id="CP036433">
    <property type="protein sequence ID" value="QDU93772.1"/>
    <property type="molecule type" value="Genomic_DNA"/>
</dbReference>
<dbReference type="GO" id="GO:0005737">
    <property type="term" value="C:cytoplasm"/>
    <property type="evidence" value="ECO:0007669"/>
    <property type="project" value="UniProtKB-SubCell"/>
</dbReference>
<feature type="domain" description="PUA" evidence="9">
    <location>
        <begin position="6"/>
        <end position="91"/>
    </location>
</feature>
<dbReference type="InterPro" id="IPR036974">
    <property type="entry name" value="PUA_sf"/>
</dbReference>
<dbReference type="EC" id="2.1.1.191" evidence="10"/>
<proteinExistence type="inferred from homology"/>
<dbReference type="PANTHER" id="PTHR42873">
    <property type="entry name" value="RIBOSOMAL RNA LARGE SUBUNIT METHYLTRANSFERASE"/>
    <property type="match status" value="1"/>
</dbReference>
<dbReference type="Pfam" id="PF10672">
    <property type="entry name" value="Methyltrans_SAM"/>
    <property type="match status" value="1"/>
</dbReference>
<dbReference type="Gene3D" id="3.30.750.80">
    <property type="entry name" value="RNA methyltransferase domain (HRMD) like"/>
    <property type="match status" value="1"/>
</dbReference>
<gene>
    <name evidence="10" type="primary">rlmI_1</name>
    <name evidence="10" type="ORF">Pla8534_15550</name>
</gene>
<evidence type="ECO:0000256" key="3">
    <source>
        <dbReference type="ARBA" id="ARBA00022552"/>
    </source>
</evidence>
<keyword evidence="4 10" id="KW-0489">Methyltransferase</keyword>
<dbReference type="CDD" id="cd11572">
    <property type="entry name" value="RlmI_M_like"/>
    <property type="match status" value="1"/>
</dbReference>
<dbReference type="Pfam" id="PF17785">
    <property type="entry name" value="PUA_3"/>
    <property type="match status" value="1"/>
</dbReference>
<evidence type="ECO:0000313" key="11">
    <source>
        <dbReference type="Proteomes" id="UP000317648"/>
    </source>
</evidence>
<dbReference type="Proteomes" id="UP000317648">
    <property type="component" value="Chromosome"/>
</dbReference>
<dbReference type="AlphaFoldDB" id="A0A518DPK9"/>
<comment type="subcellular location">
    <subcellularLocation>
        <location evidence="1">Cytoplasm</location>
    </subcellularLocation>
</comment>
<dbReference type="SUPFAM" id="SSF88697">
    <property type="entry name" value="PUA domain-like"/>
    <property type="match status" value="1"/>
</dbReference>
<keyword evidence="11" id="KW-1185">Reference proteome</keyword>
<dbReference type="GO" id="GO:0003723">
    <property type="term" value="F:RNA binding"/>
    <property type="evidence" value="ECO:0007669"/>
    <property type="project" value="UniProtKB-KW"/>
</dbReference>
<dbReference type="SUPFAM" id="SSF53335">
    <property type="entry name" value="S-adenosyl-L-methionine-dependent methyltransferases"/>
    <property type="match status" value="1"/>
</dbReference>
<evidence type="ECO:0000256" key="6">
    <source>
        <dbReference type="ARBA" id="ARBA00022691"/>
    </source>
</evidence>
<dbReference type="PANTHER" id="PTHR42873:SF1">
    <property type="entry name" value="S-ADENOSYLMETHIONINE-DEPENDENT METHYLTRANSFERASE DOMAIN-CONTAINING PROTEIN"/>
    <property type="match status" value="1"/>
</dbReference>
<sequence length="399" mass="44192">MSNDLPRVILKPRRAMPFFCRHPWVFAGAIRNVEGDPAPGAEVAVYSQEGKFIARGLYNAESNIRVRLYTWKENEAIDAAFWSARLDEAIAWRRRLYPHASETSAYRLVFSEADRLSGLIVDSYGPWLTVQITSRALADRTELLVGLLQEKIQPRGIWLRSDNEINVAEGIEQGDRLAVGEEPPRPLMIEENGLRLNVDLVGGQKTGYYLDQRENRQAVARYAAGGRMLDMFCYTGGFALAAAKQGAVEVLGIDSSEPSLAAATANAELNGLSDIVKFERADAFRKLEELVSEGRTFDTVVLDPPRMTRKASNTPKALRGYYRLNQVAMRLLPPGGILTTCSCSGLVSKSDFQGLLADVALHANRTLQVLEARAAAPDHPMAIQCPETDYLKCFICRVV</sequence>
<keyword evidence="2" id="KW-0963">Cytoplasm</keyword>
<evidence type="ECO:0000256" key="7">
    <source>
        <dbReference type="ARBA" id="ARBA00022884"/>
    </source>
</evidence>
<keyword evidence="5 10" id="KW-0808">Transferase</keyword>
<protein>
    <submittedName>
        <fullName evidence="10">Ribosomal RNA large subunit methyltransferase I</fullName>
        <ecNumber evidence="10">2.1.1.191</ecNumber>
    </submittedName>
</protein>
<dbReference type="CDD" id="cd02440">
    <property type="entry name" value="AdoMet_MTases"/>
    <property type="match status" value="1"/>
</dbReference>
<dbReference type="Gene3D" id="3.40.50.150">
    <property type="entry name" value="Vaccinia Virus protein VP39"/>
    <property type="match status" value="1"/>
</dbReference>
<keyword evidence="6" id="KW-0949">S-adenosyl-L-methionine</keyword>
<keyword evidence="3" id="KW-0698">rRNA processing</keyword>